<protein>
    <submittedName>
        <fullName evidence="5">Ankyrin repeat domain-containing protein</fullName>
    </submittedName>
</protein>
<gene>
    <name evidence="5" type="ORF">NX720_18530</name>
</gene>
<feature type="repeat" description="ANK" evidence="3">
    <location>
        <begin position="622"/>
        <end position="655"/>
    </location>
</feature>
<feature type="repeat" description="ANK" evidence="3">
    <location>
        <begin position="860"/>
        <end position="882"/>
    </location>
</feature>
<sequence length="1100" mass="121318">MRSVPSRLFQPWPHTSSTEGDLPQTSDHQPDYIELPKVDSYQKLEDDGFFPEIKSRFLDDIKALKALACNYVGHQYDRQIDVFLDNLDKAPEHFRKFLFPIYRDTRSQIHQLVTHLKHLQGCQNDAQKTHITSLLHECLYGIDLCLQGVYGRFSQNFLYFQASREKGLDAKLFTVKKRLLKQFVDSFLFQLQREGVTNIPAGMETHWGNGFYNLYCESLGLASVPDPSAPTHLNANVVQRFCSEVKLSVNGCTILRAMANEWADQLKESLQQLGVSAWETSDIVPSELTADKTGALENQLCKPVNYLLEATGEQSLNLWTLMEEKEEGNFSLARYREKLLAWVTGHFCDSSSVKVVTAIPGEADSKSCIGTIGGHFFWVFRNDHCLGAGEECTFDAGNHDSLQLSHLQAIDFSTWKEVGHAILTQAMEQTQSAGDIASFFLHDATREQLRKIPPSVIQALSNQLTDKLAHSDKGFKEELCRRVVDQLVSSGTNPVSPDVLRWLVDTPLLEPVLSELREQGVNISPITQSLNSWQISNFSREAIGQLLTPEDCRRLFERAYALEQGDTMSRLLSTGHCDQLIDRLNNNGENLLGVFARLGAVHGVQYLLAHRNREEVNHKNKWGWNPLHSAVRNGHAECVKSLLRVPGIEFNVRDNKGLTPLTIAALAGHAECIKELLTKRRIQVNMASYKGFTALHLAALGGRAECIQELLKARGIQVNKEDNERHTALHLAASGGHAECIHVLLESPDTQVNKEDSMDRTALHHAAVRGHAECVQELLKAPGIEVNKRGNQGFTPLAWAASKGHAECIHELLKKSGIQVNMADYKGLTPLILAASGGHAECIKELFTASGIDVNKQNNNGLTPLNSAARGGHAKCVQMLLDAPGIKVNKATNDRFTPLHHAARNGFTECLNKLLKTHGIKVNKKDCKGFTPLHNAATNGFIECLNALLDVPETQINEKDNTGSTPLHHAVCFGKIMCTKALLKASGIQVNEKNNTGSTPLHFAVSRGEVMCTKALLEAHGIQVNEKDINGSTPLYHAAGGARASVECVKALLAVPGIEVNKPNNKGDTALKVAVAKGNIEIAKLLCEAIAARSQSQNTS</sequence>
<feature type="repeat" description="ANK" evidence="3">
    <location>
        <begin position="928"/>
        <end position="950"/>
    </location>
</feature>
<evidence type="ECO:0000256" key="4">
    <source>
        <dbReference type="SAM" id="MobiDB-lite"/>
    </source>
</evidence>
<dbReference type="PROSITE" id="PS50297">
    <property type="entry name" value="ANK_REP_REGION"/>
    <property type="match status" value="9"/>
</dbReference>
<dbReference type="Proteomes" id="UP001163255">
    <property type="component" value="Chromosome"/>
</dbReference>
<dbReference type="InterPro" id="IPR002110">
    <property type="entry name" value="Ankyrin_rpt"/>
</dbReference>
<feature type="repeat" description="ANK" evidence="3">
    <location>
        <begin position="962"/>
        <end position="995"/>
    </location>
</feature>
<feature type="region of interest" description="Disordered" evidence="4">
    <location>
        <begin position="1"/>
        <end position="29"/>
    </location>
</feature>
<dbReference type="Pfam" id="PF12796">
    <property type="entry name" value="Ank_2"/>
    <property type="match status" value="4"/>
</dbReference>
<dbReference type="Gene3D" id="1.25.40.20">
    <property type="entry name" value="Ankyrin repeat-containing domain"/>
    <property type="match status" value="5"/>
</dbReference>
<dbReference type="SUPFAM" id="SSF48403">
    <property type="entry name" value="Ankyrin repeat"/>
    <property type="match status" value="2"/>
</dbReference>
<evidence type="ECO:0000256" key="3">
    <source>
        <dbReference type="PROSITE-ProRule" id="PRU00023"/>
    </source>
</evidence>
<evidence type="ECO:0000256" key="2">
    <source>
        <dbReference type="ARBA" id="ARBA00023043"/>
    </source>
</evidence>
<dbReference type="Pfam" id="PF00023">
    <property type="entry name" value="Ank"/>
    <property type="match status" value="2"/>
</dbReference>
<feature type="repeat" description="ANK" evidence="3">
    <location>
        <begin position="792"/>
        <end position="825"/>
    </location>
</feature>
<name>A0ABY6GQ44_9GAMM</name>
<feature type="repeat" description="ANK" evidence="3">
    <location>
        <begin position="826"/>
        <end position="859"/>
    </location>
</feature>
<feature type="repeat" description="ANK" evidence="3">
    <location>
        <begin position="724"/>
        <end position="746"/>
    </location>
</feature>
<keyword evidence="2 3" id="KW-0040">ANK repeat</keyword>
<dbReference type="PANTHER" id="PTHR24193:SF122">
    <property type="entry name" value="ANKYRIN REPEAT DOMAIN-CONTAINING PROTEIN 23"/>
    <property type="match status" value="1"/>
</dbReference>
<feature type="repeat" description="ANK" evidence="3">
    <location>
        <begin position="996"/>
        <end position="1029"/>
    </location>
</feature>
<dbReference type="RefSeq" id="WP_262596591.1">
    <property type="nucleotide sequence ID" value="NZ_CP103300.1"/>
</dbReference>
<dbReference type="PROSITE" id="PS50088">
    <property type="entry name" value="ANK_REPEAT"/>
    <property type="match status" value="12"/>
</dbReference>
<evidence type="ECO:0000256" key="1">
    <source>
        <dbReference type="ARBA" id="ARBA00022737"/>
    </source>
</evidence>
<evidence type="ECO:0000313" key="6">
    <source>
        <dbReference type="Proteomes" id="UP001163255"/>
    </source>
</evidence>
<keyword evidence="1" id="KW-0677">Repeat</keyword>
<dbReference type="EMBL" id="CP103300">
    <property type="protein sequence ID" value="UYM14868.1"/>
    <property type="molecule type" value="Genomic_DNA"/>
</dbReference>
<accession>A0ABY6GQ44</accession>
<reference evidence="5" key="1">
    <citation type="submission" date="2022-10" db="EMBL/GenBank/DDBJ databases">
        <title>Completed Genome Sequence of two octocoral isolated bacterium, Endozoicomonas euniceicola EF212T and Endozoicomonas gorgoniicola PS125T.</title>
        <authorList>
            <person name="Chiou Y.-J."/>
            <person name="Chen Y.-H."/>
        </authorList>
    </citation>
    <scope>NUCLEOTIDE SEQUENCE</scope>
    <source>
        <strain evidence="5">EF212</strain>
    </source>
</reference>
<dbReference type="Pfam" id="PF13637">
    <property type="entry name" value="Ank_4"/>
    <property type="match status" value="1"/>
</dbReference>
<organism evidence="5 6">
    <name type="scientific">Endozoicomonas euniceicola</name>
    <dbReference type="NCBI Taxonomy" id="1234143"/>
    <lineage>
        <taxon>Bacteria</taxon>
        <taxon>Pseudomonadati</taxon>
        <taxon>Pseudomonadota</taxon>
        <taxon>Gammaproteobacteria</taxon>
        <taxon>Oceanospirillales</taxon>
        <taxon>Endozoicomonadaceae</taxon>
        <taxon>Endozoicomonas</taxon>
    </lineage>
</organism>
<feature type="repeat" description="ANK" evidence="3">
    <location>
        <begin position="758"/>
        <end position="791"/>
    </location>
</feature>
<feature type="repeat" description="ANK" evidence="3">
    <location>
        <begin position="656"/>
        <end position="689"/>
    </location>
</feature>
<dbReference type="InterPro" id="IPR036770">
    <property type="entry name" value="Ankyrin_rpt-contain_sf"/>
</dbReference>
<evidence type="ECO:0000313" key="5">
    <source>
        <dbReference type="EMBL" id="UYM14868.1"/>
    </source>
</evidence>
<feature type="repeat" description="ANK" evidence="3">
    <location>
        <begin position="690"/>
        <end position="723"/>
    </location>
</feature>
<dbReference type="InterPro" id="IPR050663">
    <property type="entry name" value="Ankyrin-SOCS_Box"/>
</dbReference>
<proteinExistence type="predicted"/>
<dbReference type="PANTHER" id="PTHR24193">
    <property type="entry name" value="ANKYRIN REPEAT PROTEIN"/>
    <property type="match status" value="1"/>
</dbReference>
<keyword evidence="6" id="KW-1185">Reference proteome</keyword>
<dbReference type="SMART" id="SM00248">
    <property type="entry name" value="ANK"/>
    <property type="match status" value="15"/>
</dbReference>
<feature type="repeat" description="ANK" evidence="3">
    <location>
        <begin position="894"/>
        <end position="927"/>
    </location>
</feature>
<feature type="compositionally biased region" description="Polar residues" evidence="4">
    <location>
        <begin position="13"/>
        <end position="27"/>
    </location>
</feature>